<organism evidence="1">
    <name type="scientific">viral metagenome</name>
    <dbReference type="NCBI Taxonomy" id="1070528"/>
    <lineage>
        <taxon>unclassified sequences</taxon>
        <taxon>metagenomes</taxon>
        <taxon>organismal metagenomes</taxon>
    </lineage>
</organism>
<dbReference type="AlphaFoldDB" id="A0A6C0JPQ1"/>
<accession>A0A6C0JPQ1</accession>
<dbReference type="EMBL" id="MN740684">
    <property type="protein sequence ID" value="QHU07559.1"/>
    <property type="molecule type" value="Genomic_DNA"/>
</dbReference>
<sequence>MNANELEEDIIKIDLKEFKNKLNEYDNNIPENIKKKYCELIKSYSCFTNRYDAKSIWEKKKFKKFTNNNFNTNKNRIYTFTSLSDNNIVKKNMIGYLNKITNNNKESILENITKLIDSVKDDKVILDELYNILLVYIGKNNDNVYENIIKIFINYDKNIFLNYITKFYEEKLWVPYDFILKNNILDDKYYNDYCHYVKWKNKHINVIKIYCKIIFNEFEDTIIDKLLIDIYDTFDNYMNNIEKKYILDYLLELMNIILKYKKNEKIIDNLKNINLDTIDNSTKFLILNILEN</sequence>
<name>A0A6C0JPQ1_9ZZZZ</name>
<protein>
    <submittedName>
        <fullName evidence="1">Uncharacterized protein</fullName>
    </submittedName>
</protein>
<evidence type="ECO:0000313" key="1">
    <source>
        <dbReference type="EMBL" id="QHU07559.1"/>
    </source>
</evidence>
<reference evidence="1" key="1">
    <citation type="journal article" date="2020" name="Nature">
        <title>Giant virus diversity and host interactions through global metagenomics.</title>
        <authorList>
            <person name="Schulz F."/>
            <person name="Roux S."/>
            <person name="Paez-Espino D."/>
            <person name="Jungbluth S."/>
            <person name="Walsh D.A."/>
            <person name="Denef V.J."/>
            <person name="McMahon K.D."/>
            <person name="Konstantinidis K.T."/>
            <person name="Eloe-Fadrosh E.A."/>
            <person name="Kyrpides N.C."/>
            <person name="Woyke T."/>
        </authorList>
    </citation>
    <scope>NUCLEOTIDE SEQUENCE</scope>
    <source>
        <strain evidence="1">GVMAG-S-1040241-154</strain>
    </source>
</reference>
<proteinExistence type="predicted"/>